<keyword evidence="1" id="KW-1133">Transmembrane helix</keyword>
<accession>A0A7H9HRG0</accession>
<keyword evidence="3" id="KW-1185">Reference proteome</keyword>
<evidence type="ECO:0000256" key="1">
    <source>
        <dbReference type="SAM" id="Phobius"/>
    </source>
</evidence>
<name>A0A7H9HRG0_9SACH</name>
<dbReference type="PANTHER" id="PTHR28019">
    <property type="entry name" value="CELL MEMBRANE PROTEIN YLR413W-RELATED"/>
    <property type="match status" value="1"/>
</dbReference>
<feature type="transmembrane region" description="Helical" evidence="1">
    <location>
        <begin position="238"/>
        <end position="266"/>
    </location>
</feature>
<feature type="transmembrane region" description="Helical" evidence="1">
    <location>
        <begin position="20"/>
        <end position="43"/>
    </location>
</feature>
<evidence type="ECO:0000313" key="3">
    <source>
        <dbReference type="Proteomes" id="UP000510647"/>
    </source>
</evidence>
<dbReference type="AlphaFoldDB" id="A0A7H9HRG0"/>
<evidence type="ECO:0000313" key="2">
    <source>
        <dbReference type="EMBL" id="QLQ79940.1"/>
    </source>
</evidence>
<dbReference type="OrthoDB" id="4062523at2759"/>
<dbReference type="PANTHER" id="PTHR28019:SF6">
    <property type="entry name" value="PROTEIN ECM7"/>
    <property type="match status" value="1"/>
</dbReference>
<dbReference type="EMBL" id="CP059269">
    <property type="protein sequence ID" value="QLQ79940.1"/>
    <property type="molecule type" value="Genomic_DNA"/>
</dbReference>
<protein>
    <submittedName>
        <fullName evidence="2">Uncharacterized protein</fullName>
    </submittedName>
</protein>
<reference evidence="2 3" key="1">
    <citation type="submission" date="2020-06" db="EMBL/GenBank/DDBJ databases">
        <title>The yeast mating-type switching endonuclease HO is a domesticated member of an unorthodox homing genetic element family.</title>
        <authorList>
            <person name="Coughlan A.Y."/>
            <person name="Lombardi L."/>
            <person name="Braun-Galleani S."/>
            <person name="Martos A.R."/>
            <person name="Galeote V."/>
            <person name="Bigey F."/>
            <person name="Dequin S."/>
            <person name="Byrne K.P."/>
            <person name="Wolfe K.H."/>
        </authorList>
    </citation>
    <scope>NUCLEOTIDE SEQUENCE [LARGE SCALE GENOMIC DNA]</scope>
    <source>
        <strain evidence="2 3">CBS2947</strain>
    </source>
</reference>
<organism evidence="2 3">
    <name type="scientific">Torulaspora globosa</name>
    <dbReference type="NCBI Taxonomy" id="48254"/>
    <lineage>
        <taxon>Eukaryota</taxon>
        <taxon>Fungi</taxon>
        <taxon>Dikarya</taxon>
        <taxon>Ascomycota</taxon>
        <taxon>Saccharomycotina</taxon>
        <taxon>Saccharomycetes</taxon>
        <taxon>Saccharomycetales</taxon>
        <taxon>Saccharomycetaceae</taxon>
        <taxon>Torulaspora</taxon>
    </lineage>
</organism>
<feature type="transmembrane region" description="Helical" evidence="1">
    <location>
        <begin position="287"/>
        <end position="307"/>
    </location>
</feature>
<dbReference type="Proteomes" id="UP000510647">
    <property type="component" value="Chromosome 3"/>
</dbReference>
<keyword evidence="1" id="KW-0812">Transmembrane</keyword>
<feature type="transmembrane region" description="Helical" evidence="1">
    <location>
        <begin position="202"/>
        <end position="226"/>
    </location>
</feature>
<dbReference type="Pfam" id="PF06687">
    <property type="entry name" value="SUR7"/>
    <property type="match status" value="1"/>
</dbReference>
<sequence length="408" mass="45511">MQLSRLFKPGLNLTGFERLILWIRLVSSTLIIALCLTVIIGPLTAPTTFALARFGTKSSDITKGLFDVLKEAVEVFGSTDVNNGVGLTTSEIFILTDYAASQIKSVPQYIAITLYGRCDINFNTTFINGRNGHAVEVRNSSVIQVCTNTGPEYVFDYREVLSQLGLDIILSYAYDQNVPTVLGLSNSYGEYIKSLQERKIDVVYLIMAVTPLEFIIVVLTVWYYSIKGKHINPLKERVLSHLISVISLTAFVIGLTGVISLVWLTFNLKDRIKSELEAFGFSYGLESAWFTCLWFLAFFMLVSTLAWCGLEWCLSDSQQPYNDETQNNILQYRAGLFVDANGSFTDNASSDGDLYRTQSNTGPANRDFVNSNTSTVEEVELQDIALYSSGDDECDPQKTVKPSTTMYF</sequence>
<gene>
    <name evidence="2" type="ORF">HG537_0C05890</name>
</gene>
<dbReference type="InterPro" id="IPR052413">
    <property type="entry name" value="SUR7_domain"/>
</dbReference>
<keyword evidence="1" id="KW-0472">Membrane</keyword>
<dbReference type="InterPro" id="IPR009571">
    <property type="entry name" value="SUR7/Rim9-like_fungi"/>
</dbReference>
<dbReference type="GO" id="GO:0051285">
    <property type="term" value="C:cell cortex of cell tip"/>
    <property type="evidence" value="ECO:0007669"/>
    <property type="project" value="TreeGrafter"/>
</dbReference>
<dbReference type="GO" id="GO:0005886">
    <property type="term" value="C:plasma membrane"/>
    <property type="evidence" value="ECO:0007669"/>
    <property type="project" value="InterPro"/>
</dbReference>
<dbReference type="GO" id="GO:0031505">
    <property type="term" value="P:fungal-type cell wall organization"/>
    <property type="evidence" value="ECO:0007669"/>
    <property type="project" value="TreeGrafter"/>
</dbReference>
<proteinExistence type="predicted"/>